<reference evidence="2 3" key="1">
    <citation type="journal article" date="2017" name="Mol. Plant">
        <title>The Genome of Medicinal Plant Macleaya cordata Provides New Insights into Benzylisoquinoline Alkaloids Metabolism.</title>
        <authorList>
            <person name="Liu X."/>
            <person name="Liu Y."/>
            <person name="Huang P."/>
            <person name="Ma Y."/>
            <person name="Qing Z."/>
            <person name="Tang Q."/>
            <person name="Cao H."/>
            <person name="Cheng P."/>
            <person name="Zheng Y."/>
            <person name="Yuan Z."/>
            <person name="Zhou Y."/>
            <person name="Liu J."/>
            <person name="Tang Z."/>
            <person name="Zhuo Y."/>
            <person name="Zhang Y."/>
            <person name="Yu L."/>
            <person name="Huang J."/>
            <person name="Yang P."/>
            <person name="Peng Q."/>
            <person name="Zhang J."/>
            <person name="Jiang W."/>
            <person name="Zhang Z."/>
            <person name="Lin K."/>
            <person name="Ro D.K."/>
            <person name="Chen X."/>
            <person name="Xiong X."/>
            <person name="Shang Y."/>
            <person name="Huang S."/>
            <person name="Zeng J."/>
        </authorList>
    </citation>
    <scope>NUCLEOTIDE SEQUENCE [LARGE SCALE GENOMIC DNA]</scope>
    <source>
        <strain evidence="3">cv. BLH2017</strain>
        <tissue evidence="2">Root</tissue>
    </source>
</reference>
<evidence type="ECO:0000313" key="2">
    <source>
        <dbReference type="EMBL" id="OVA14381.1"/>
    </source>
</evidence>
<dbReference type="InParanoid" id="A0A200QV90"/>
<feature type="compositionally biased region" description="Basic and acidic residues" evidence="1">
    <location>
        <begin position="1"/>
        <end position="10"/>
    </location>
</feature>
<sequence length="102" mass="11479">MKKGKSENLGRRNPKIGDSSNKDGNQERESNTATIGIDDEEEEEGQEGRLLQRYLEDQLDLVVRSVYYDCVNDGDDELSYVVDVGVGNEEEFFDQSSTPLLS</sequence>
<protein>
    <submittedName>
        <fullName evidence="2">Uncharacterized protein</fullName>
    </submittedName>
</protein>
<proteinExistence type="predicted"/>
<evidence type="ECO:0000313" key="3">
    <source>
        <dbReference type="Proteomes" id="UP000195402"/>
    </source>
</evidence>
<feature type="compositionally biased region" description="Basic and acidic residues" evidence="1">
    <location>
        <begin position="20"/>
        <end position="30"/>
    </location>
</feature>
<organism evidence="2 3">
    <name type="scientific">Macleaya cordata</name>
    <name type="common">Five-seeded plume-poppy</name>
    <name type="synonym">Bocconia cordata</name>
    <dbReference type="NCBI Taxonomy" id="56857"/>
    <lineage>
        <taxon>Eukaryota</taxon>
        <taxon>Viridiplantae</taxon>
        <taxon>Streptophyta</taxon>
        <taxon>Embryophyta</taxon>
        <taxon>Tracheophyta</taxon>
        <taxon>Spermatophyta</taxon>
        <taxon>Magnoliopsida</taxon>
        <taxon>Ranunculales</taxon>
        <taxon>Papaveraceae</taxon>
        <taxon>Papaveroideae</taxon>
        <taxon>Macleaya</taxon>
    </lineage>
</organism>
<dbReference type="EMBL" id="MVGT01001051">
    <property type="protein sequence ID" value="OVA14381.1"/>
    <property type="molecule type" value="Genomic_DNA"/>
</dbReference>
<dbReference type="AlphaFoldDB" id="A0A200QV90"/>
<comment type="caution">
    <text evidence="2">The sequence shown here is derived from an EMBL/GenBank/DDBJ whole genome shotgun (WGS) entry which is preliminary data.</text>
</comment>
<accession>A0A200QV90</accession>
<dbReference type="Proteomes" id="UP000195402">
    <property type="component" value="Unassembled WGS sequence"/>
</dbReference>
<feature type="region of interest" description="Disordered" evidence="1">
    <location>
        <begin position="1"/>
        <end position="47"/>
    </location>
</feature>
<evidence type="ECO:0000256" key="1">
    <source>
        <dbReference type="SAM" id="MobiDB-lite"/>
    </source>
</evidence>
<dbReference type="OrthoDB" id="1876239at2759"/>
<keyword evidence="3" id="KW-1185">Reference proteome</keyword>
<name>A0A200QV90_MACCD</name>
<gene>
    <name evidence="2" type="ORF">BVC80_8551g6</name>
</gene>